<protein>
    <submittedName>
        <fullName evidence="2">Uncharacterized protein</fullName>
    </submittedName>
</protein>
<organism evidence="2 3">
    <name type="scientific">Calothrix parasitica NIES-267</name>
    <dbReference type="NCBI Taxonomy" id="1973488"/>
    <lineage>
        <taxon>Bacteria</taxon>
        <taxon>Bacillati</taxon>
        <taxon>Cyanobacteriota</taxon>
        <taxon>Cyanophyceae</taxon>
        <taxon>Nostocales</taxon>
        <taxon>Calotrichaceae</taxon>
        <taxon>Calothrix</taxon>
    </lineage>
</organism>
<proteinExistence type="predicted"/>
<gene>
    <name evidence="2" type="ORF">NIES267_70290</name>
</gene>
<sequence>MVCCSNGTIHHHLFIMKIIYFLLGCFTTFTVNHYAENTFIYKDKFGKIPQKWGERVTLISLSPDDKNRVVFVKLPTLSGNFEVRLQHQGEKDYIKIYRSADLSKPVGSERIIWTADNSKFALFGRFYDSEHVVKYFRNYQTNNVDILYLMYDLNTNKIYCHHSDYYDCLPISPQFLHYF</sequence>
<feature type="transmembrane region" description="Helical" evidence="1">
    <location>
        <begin position="14"/>
        <end position="35"/>
    </location>
</feature>
<evidence type="ECO:0000256" key="1">
    <source>
        <dbReference type="SAM" id="Phobius"/>
    </source>
</evidence>
<dbReference type="AlphaFoldDB" id="A0A1Z4M215"/>
<evidence type="ECO:0000313" key="2">
    <source>
        <dbReference type="EMBL" id="BAY87507.1"/>
    </source>
</evidence>
<keyword evidence="1" id="KW-0472">Membrane</keyword>
<name>A0A1Z4M215_9CYAN</name>
<evidence type="ECO:0000313" key="3">
    <source>
        <dbReference type="Proteomes" id="UP000218418"/>
    </source>
</evidence>
<reference evidence="2 3" key="1">
    <citation type="submission" date="2017-06" db="EMBL/GenBank/DDBJ databases">
        <title>Genome sequencing of cyanobaciteial culture collection at National Institute for Environmental Studies (NIES).</title>
        <authorList>
            <person name="Hirose Y."/>
            <person name="Shimura Y."/>
            <person name="Fujisawa T."/>
            <person name="Nakamura Y."/>
            <person name="Kawachi M."/>
        </authorList>
    </citation>
    <scope>NUCLEOTIDE SEQUENCE [LARGE SCALE GENOMIC DNA]</scope>
    <source>
        <strain evidence="2 3">NIES-267</strain>
    </source>
</reference>
<keyword evidence="3" id="KW-1185">Reference proteome</keyword>
<keyword evidence="1" id="KW-1133">Transmembrane helix</keyword>
<keyword evidence="1" id="KW-0812">Transmembrane</keyword>
<dbReference type="EMBL" id="AP018227">
    <property type="protein sequence ID" value="BAY87507.1"/>
    <property type="molecule type" value="Genomic_DNA"/>
</dbReference>
<dbReference type="Proteomes" id="UP000218418">
    <property type="component" value="Chromosome"/>
</dbReference>
<accession>A0A1Z4M215</accession>